<organism evidence="1 2">
    <name type="scientific">Ignelater luminosus</name>
    <name type="common">Cucubano</name>
    <name type="synonym">Pyrophorus luminosus</name>
    <dbReference type="NCBI Taxonomy" id="2038154"/>
    <lineage>
        <taxon>Eukaryota</taxon>
        <taxon>Metazoa</taxon>
        <taxon>Ecdysozoa</taxon>
        <taxon>Arthropoda</taxon>
        <taxon>Hexapoda</taxon>
        <taxon>Insecta</taxon>
        <taxon>Pterygota</taxon>
        <taxon>Neoptera</taxon>
        <taxon>Endopterygota</taxon>
        <taxon>Coleoptera</taxon>
        <taxon>Polyphaga</taxon>
        <taxon>Elateriformia</taxon>
        <taxon>Elateroidea</taxon>
        <taxon>Elateridae</taxon>
        <taxon>Agrypninae</taxon>
        <taxon>Pyrophorini</taxon>
        <taxon>Ignelater</taxon>
    </lineage>
</organism>
<dbReference type="AlphaFoldDB" id="A0A8K0GD93"/>
<accession>A0A8K0GD93</accession>
<name>A0A8K0GD93_IGNLU</name>
<sequence>MDSLVNLFDNNTCDDCNNKIQRISNISNNNCLPPEPQSGNIEYKLKIINPSKQRFEHLVTQMKWRLIEGSGEAIYEIGVEDNGSLTGLTTGDLAASLQTLEEMALKLGATVTVLTERQLDNGRNVAEVLVKKDNDGSNILFIPNFFGL</sequence>
<reference evidence="1" key="1">
    <citation type="submission" date="2019-08" db="EMBL/GenBank/DDBJ databases">
        <title>The genome of the North American firefly Photinus pyralis.</title>
        <authorList>
            <consortium name="Photinus pyralis genome working group"/>
            <person name="Fallon T.R."/>
            <person name="Sander Lower S.E."/>
            <person name="Weng J.-K."/>
        </authorList>
    </citation>
    <scope>NUCLEOTIDE SEQUENCE</scope>
    <source>
        <strain evidence="1">TRF0915ILg1</strain>
        <tissue evidence="1">Whole body</tissue>
    </source>
</reference>
<evidence type="ECO:0000313" key="2">
    <source>
        <dbReference type="Proteomes" id="UP000801492"/>
    </source>
</evidence>
<comment type="caution">
    <text evidence="1">The sequence shown here is derived from an EMBL/GenBank/DDBJ whole genome shotgun (WGS) entry which is preliminary data.</text>
</comment>
<dbReference type="Proteomes" id="UP000801492">
    <property type="component" value="Unassembled WGS sequence"/>
</dbReference>
<dbReference type="OrthoDB" id="248233at2759"/>
<dbReference type="PANTHER" id="PTHR43721">
    <property type="entry name" value="ELONGATION FACTOR TU-RELATED"/>
    <property type="match status" value="1"/>
</dbReference>
<gene>
    <name evidence="1" type="ORF">ILUMI_08594</name>
</gene>
<dbReference type="InterPro" id="IPR050055">
    <property type="entry name" value="EF-Tu_GTPase"/>
</dbReference>
<dbReference type="EMBL" id="VTPC01004041">
    <property type="protein sequence ID" value="KAF2897582.1"/>
    <property type="molecule type" value="Genomic_DNA"/>
</dbReference>
<evidence type="ECO:0000313" key="1">
    <source>
        <dbReference type="EMBL" id="KAF2897582.1"/>
    </source>
</evidence>
<dbReference type="PANTHER" id="PTHR43721:SF3">
    <property type="entry name" value="GTP-BINDING PROTEIN 2"/>
    <property type="match status" value="1"/>
</dbReference>
<proteinExistence type="predicted"/>
<keyword evidence="2" id="KW-1185">Reference proteome</keyword>
<protein>
    <submittedName>
        <fullName evidence="1">Uncharacterized protein</fullName>
    </submittedName>
</protein>
<dbReference type="GO" id="GO:0003746">
    <property type="term" value="F:translation elongation factor activity"/>
    <property type="evidence" value="ECO:0007669"/>
    <property type="project" value="TreeGrafter"/>
</dbReference>